<evidence type="ECO:0000256" key="1">
    <source>
        <dbReference type="SAM" id="MobiDB-lite"/>
    </source>
</evidence>
<evidence type="ECO:0000313" key="4">
    <source>
        <dbReference type="Proteomes" id="UP000242188"/>
    </source>
</evidence>
<evidence type="ECO:0000313" key="3">
    <source>
        <dbReference type="EMBL" id="OWF45969.1"/>
    </source>
</evidence>
<accession>A0A210QB55</accession>
<feature type="compositionally biased region" description="Low complexity" evidence="1">
    <location>
        <begin position="555"/>
        <end position="574"/>
    </location>
</feature>
<feature type="region of interest" description="Disordered" evidence="1">
    <location>
        <begin position="398"/>
        <end position="461"/>
    </location>
</feature>
<dbReference type="GO" id="GO:0008017">
    <property type="term" value="F:microtubule binding"/>
    <property type="evidence" value="ECO:0007669"/>
    <property type="project" value="TreeGrafter"/>
</dbReference>
<dbReference type="EMBL" id="NEDP02004357">
    <property type="protein sequence ID" value="OWF45969.1"/>
    <property type="molecule type" value="Genomic_DNA"/>
</dbReference>
<keyword evidence="4" id="KW-1185">Reference proteome</keyword>
<feature type="compositionally biased region" description="Polar residues" evidence="1">
    <location>
        <begin position="577"/>
        <end position="595"/>
    </location>
</feature>
<feature type="compositionally biased region" description="Polar residues" evidence="1">
    <location>
        <begin position="782"/>
        <end position="798"/>
    </location>
</feature>
<dbReference type="Proteomes" id="UP000242188">
    <property type="component" value="Unassembled WGS sequence"/>
</dbReference>
<feature type="compositionally biased region" description="Polar residues" evidence="1">
    <location>
        <begin position="656"/>
        <end position="665"/>
    </location>
</feature>
<protein>
    <submittedName>
        <fullName evidence="3">HAUS augmin-like complex subunit 6</fullName>
    </submittedName>
</protein>
<dbReference type="STRING" id="6573.A0A210QB55"/>
<sequence>MGDTLEVKQMLFTNLQLLGFDAGAMEASYCVPFNKNMFNLPNKKGAEVVLFFLFNKLNPIMCREEFRDCWPVLDKQQEQQFRRTCHNWLVNIAKSEPDTHLPRIVASHFMSPGGDKFYNLLFHFSGYVLRTVIRTENGVKEFEQLRYPQLTTQTAPLGDVMAKNIQCAVVRLRKKFLEESQTTLVLNREWKDYANELVKDYRKLSKELREGEHKERVVKQRAAEAAVVRGSPVRRRRSDCYDSELDPQSTKRTQRIQQVRDMWKQVNDFCDREAAERQVIESIVDRTMSQHKIDAADINIKIPDLLLRECEQEIRRRHVDNTFHGGKLNLVSLLQLWNLCLHLYIERLHQVGVPDFTKDLGSVTKQVHSNHAYLTNTRTLKKELTNNLPKLKESVEQLRESLDSHTVQNSTPRSTRSTSLGLGLLEPSPSLSFTPGQTGSGDMHVQSALRRTPQNETTPEAANKLAEGVLKTVRRGQGKLFQGTPEYAPQLNISSSDAKKKAPVTKVPRKVNKLQNKKAKTRNPAEQLQSTPTNSHSKSYTAALPTRTGGENLNSSYRSATSSSREQSLSSGDRTLTGITSCTGGSPTIDNTSPKHPSPRTPPTQVQRSAAIEDLSPSDVIVNRMMSTNFQDQLDEEDFMGIIKTGEFEGMPPSGVEQSPQSMLYQTPREANLSHESVLSELHNSETVQLSGSNDSSRSYGSQQSKSHNSSTLYDSRSNNSLKSLTAHHSRSFHESPRSQASHHSLLESLTGKGSLHHSLSSARSQDSNNSPRSEGSHHSHQSFTRESVHSISSNLSRPSGLLEGSDQSPNVSLHSGHSGHSGRLNTSKLRSLTGDHLDKSVELDSSRHTLQNLHDSSFELEQPEFLPSDRSDKGSVQSGLPVPQYYSDHSLPISNGHGSPYRLDLGSPQADDLNQSDDSCPTSARALVKSLMEVCDLLPEADQPEPEPEPVMMASPLSKEVRDMWKEAMQDKETPRSKSGKKINLSFTRDTDTGTRIDLGGGGDGAYPMFNSLEGMDGEQLEDIQLPNMSMDDITDGVQDLFDNQGRSPKLDLIPGITSLDSVQTGSLGDKVHAKPSFPRTDTTGEDSDILISLTPHRPVADNSLHLQTSPWLAQVNSPSTRQWSFGIDDNTSVEDDILSLEGQEIELVDDLDDSFVPLKGGFQLEGGTPSKSPAVSKTSVHPSFSMPISGGSLDSENLTAWLQKLKQTKASILGDS</sequence>
<feature type="region of interest" description="Disordered" evidence="1">
    <location>
        <begin position="866"/>
        <end position="922"/>
    </location>
</feature>
<dbReference type="OrthoDB" id="5575722at2759"/>
<proteinExistence type="predicted"/>
<feature type="region of interest" description="Disordered" evidence="1">
    <location>
        <begin position="646"/>
        <end position="718"/>
    </location>
</feature>
<name>A0A210QB55_MIZYE</name>
<feature type="region of interest" description="Disordered" evidence="1">
    <location>
        <begin position="480"/>
        <end position="615"/>
    </location>
</feature>
<feature type="compositionally biased region" description="Polar residues" evidence="1">
    <location>
        <begin position="524"/>
        <end position="540"/>
    </location>
</feature>
<gene>
    <name evidence="3" type="ORF">KP79_PYT15409</name>
</gene>
<feature type="compositionally biased region" description="Basic residues" evidence="1">
    <location>
        <begin position="501"/>
        <end position="521"/>
    </location>
</feature>
<feature type="compositionally biased region" description="Polar residues" evidence="1">
    <location>
        <begin position="708"/>
        <end position="718"/>
    </location>
</feature>
<dbReference type="GO" id="GO:0070652">
    <property type="term" value="C:HAUS complex"/>
    <property type="evidence" value="ECO:0007669"/>
    <property type="project" value="InterPro"/>
</dbReference>
<dbReference type="PANTHER" id="PTHR16151">
    <property type="entry name" value="HAUS AUGMIN-LIKE COMPLEX SUBUNIT 6"/>
    <property type="match status" value="1"/>
</dbReference>
<comment type="caution">
    <text evidence="3">The sequence shown here is derived from an EMBL/GenBank/DDBJ whole genome shotgun (WGS) entry which is preliminary data.</text>
</comment>
<feature type="region of interest" description="Disordered" evidence="1">
    <location>
        <begin position="752"/>
        <end position="828"/>
    </location>
</feature>
<feature type="compositionally biased region" description="Polar residues" evidence="1">
    <location>
        <begin position="913"/>
        <end position="922"/>
    </location>
</feature>
<evidence type="ECO:0000259" key="2">
    <source>
        <dbReference type="Pfam" id="PF14661"/>
    </source>
</evidence>
<feature type="compositionally biased region" description="Low complexity" evidence="1">
    <location>
        <begin position="413"/>
        <end position="432"/>
    </location>
</feature>
<feature type="compositionally biased region" description="Low complexity" evidence="1">
    <location>
        <begin position="691"/>
        <end position="707"/>
    </location>
</feature>
<dbReference type="GO" id="GO:0051225">
    <property type="term" value="P:spindle assembly"/>
    <property type="evidence" value="ECO:0007669"/>
    <property type="project" value="InterPro"/>
</dbReference>
<dbReference type="GO" id="GO:1990498">
    <property type="term" value="C:mitotic spindle microtubule"/>
    <property type="evidence" value="ECO:0007669"/>
    <property type="project" value="TreeGrafter"/>
</dbReference>
<dbReference type="InterPro" id="IPR028163">
    <property type="entry name" value="HAUS_6_N"/>
</dbReference>
<reference evidence="3 4" key="1">
    <citation type="journal article" date="2017" name="Nat. Ecol. Evol.">
        <title>Scallop genome provides insights into evolution of bilaterian karyotype and development.</title>
        <authorList>
            <person name="Wang S."/>
            <person name="Zhang J."/>
            <person name="Jiao W."/>
            <person name="Li J."/>
            <person name="Xun X."/>
            <person name="Sun Y."/>
            <person name="Guo X."/>
            <person name="Huan P."/>
            <person name="Dong B."/>
            <person name="Zhang L."/>
            <person name="Hu X."/>
            <person name="Sun X."/>
            <person name="Wang J."/>
            <person name="Zhao C."/>
            <person name="Wang Y."/>
            <person name="Wang D."/>
            <person name="Huang X."/>
            <person name="Wang R."/>
            <person name="Lv J."/>
            <person name="Li Y."/>
            <person name="Zhang Z."/>
            <person name="Liu B."/>
            <person name="Lu W."/>
            <person name="Hui Y."/>
            <person name="Liang J."/>
            <person name="Zhou Z."/>
            <person name="Hou R."/>
            <person name="Li X."/>
            <person name="Liu Y."/>
            <person name="Li H."/>
            <person name="Ning X."/>
            <person name="Lin Y."/>
            <person name="Zhao L."/>
            <person name="Xing Q."/>
            <person name="Dou J."/>
            <person name="Li Y."/>
            <person name="Mao J."/>
            <person name="Guo H."/>
            <person name="Dou H."/>
            <person name="Li T."/>
            <person name="Mu C."/>
            <person name="Jiang W."/>
            <person name="Fu Q."/>
            <person name="Fu X."/>
            <person name="Miao Y."/>
            <person name="Liu J."/>
            <person name="Yu Q."/>
            <person name="Li R."/>
            <person name="Liao H."/>
            <person name="Li X."/>
            <person name="Kong Y."/>
            <person name="Jiang Z."/>
            <person name="Chourrout D."/>
            <person name="Li R."/>
            <person name="Bao Z."/>
        </authorList>
    </citation>
    <scope>NUCLEOTIDE SEQUENCE [LARGE SCALE GENOMIC DNA]</scope>
    <source>
        <strain evidence="3 4">PY_sf001</strain>
    </source>
</reference>
<dbReference type="PANTHER" id="PTHR16151:SF2">
    <property type="entry name" value="HAUS AUGMIN-LIKE COMPLEX SUBUNIT 6"/>
    <property type="match status" value="1"/>
</dbReference>
<organism evidence="3 4">
    <name type="scientific">Mizuhopecten yessoensis</name>
    <name type="common">Japanese scallop</name>
    <name type="synonym">Patinopecten yessoensis</name>
    <dbReference type="NCBI Taxonomy" id="6573"/>
    <lineage>
        <taxon>Eukaryota</taxon>
        <taxon>Metazoa</taxon>
        <taxon>Spiralia</taxon>
        <taxon>Lophotrochozoa</taxon>
        <taxon>Mollusca</taxon>
        <taxon>Bivalvia</taxon>
        <taxon>Autobranchia</taxon>
        <taxon>Pteriomorphia</taxon>
        <taxon>Pectinida</taxon>
        <taxon>Pectinoidea</taxon>
        <taxon>Pectinidae</taxon>
        <taxon>Mizuhopecten</taxon>
    </lineage>
</organism>
<feature type="domain" description="HAUS augmin-like complex subunit 6 N-terminal" evidence="2">
    <location>
        <begin position="11"/>
        <end position="263"/>
    </location>
</feature>
<dbReference type="AlphaFoldDB" id="A0A210QB55"/>
<feature type="compositionally biased region" description="Polar residues" evidence="1">
    <location>
        <begin position="758"/>
        <end position="774"/>
    </location>
</feature>
<dbReference type="Pfam" id="PF14661">
    <property type="entry name" value="HAUS6_N"/>
    <property type="match status" value="1"/>
</dbReference>
<dbReference type="InterPro" id="IPR026797">
    <property type="entry name" value="HAUS_6"/>
</dbReference>